<reference evidence="7 8" key="1">
    <citation type="journal article" date="2015" name="Nature">
        <title>rRNA introns, odd ribosomes, and small enigmatic genomes across a large radiation of phyla.</title>
        <authorList>
            <person name="Brown C.T."/>
            <person name="Hug L.A."/>
            <person name="Thomas B.C."/>
            <person name="Sharon I."/>
            <person name="Castelle C.J."/>
            <person name="Singh A."/>
            <person name="Wilkins M.J."/>
            <person name="Williams K.H."/>
            <person name="Banfield J.F."/>
        </authorList>
    </citation>
    <scope>NUCLEOTIDE SEQUENCE [LARGE SCALE GENOMIC DNA]</scope>
</reference>
<dbReference type="InterPro" id="IPR006027">
    <property type="entry name" value="NusB_RsmB_TIM44"/>
</dbReference>
<gene>
    <name evidence="7" type="ORF">US96_C0015G0009</name>
</gene>
<evidence type="ECO:0000313" key="7">
    <source>
        <dbReference type="EMBL" id="KKQ75208.1"/>
    </source>
</evidence>
<dbReference type="EMBL" id="LBUZ01000015">
    <property type="protein sequence ID" value="KKQ75208.1"/>
    <property type="molecule type" value="Genomic_DNA"/>
</dbReference>
<evidence type="ECO:0000256" key="2">
    <source>
        <dbReference type="ARBA" id="ARBA00022814"/>
    </source>
</evidence>
<keyword evidence="4" id="KW-0805">Transcription regulation</keyword>
<accession>A0A0G0K699</accession>
<comment type="caution">
    <text evidence="7">The sequence shown here is derived from an EMBL/GenBank/DDBJ whole genome shotgun (WGS) entry which is preliminary data.</text>
</comment>
<dbReference type="PANTHER" id="PTHR11078">
    <property type="entry name" value="N UTILIZATION SUBSTANCE PROTEIN B-RELATED"/>
    <property type="match status" value="1"/>
</dbReference>
<dbReference type="GO" id="GO:0003723">
    <property type="term" value="F:RNA binding"/>
    <property type="evidence" value="ECO:0007669"/>
    <property type="project" value="UniProtKB-KW"/>
</dbReference>
<proteinExistence type="inferred from homology"/>
<keyword evidence="3" id="KW-0694">RNA-binding</keyword>
<dbReference type="AlphaFoldDB" id="A0A0G0K699"/>
<sequence>MKTALDPRHKKRQKIVEDLFKTQFHDQKIGEEAEKILKNTDKTDKLIEDAAPEFPIDKINKIDLAILRLAVYELTIAKKEPPRVIIDEAIELAKEYGGETSPSFINGALGKVIKDEKITSS</sequence>
<organism evidence="7 8">
    <name type="scientific">Candidatus Woesebacteria bacterium GW2011_GWB1_38_5b</name>
    <dbReference type="NCBI Taxonomy" id="1618569"/>
    <lineage>
        <taxon>Bacteria</taxon>
        <taxon>Candidatus Woeseibacteriota</taxon>
    </lineage>
</organism>
<evidence type="ECO:0000313" key="8">
    <source>
        <dbReference type="Proteomes" id="UP000034181"/>
    </source>
</evidence>
<keyword evidence="2" id="KW-0889">Transcription antitermination</keyword>
<dbReference type="InterPro" id="IPR035926">
    <property type="entry name" value="NusB-like_sf"/>
</dbReference>
<keyword evidence="5" id="KW-0804">Transcription</keyword>
<evidence type="ECO:0000256" key="3">
    <source>
        <dbReference type="ARBA" id="ARBA00022884"/>
    </source>
</evidence>
<dbReference type="PATRIC" id="fig|1618569.3.peg.428"/>
<name>A0A0G0K699_9BACT</name>
<evidence type="ECO:0000256" key="1">
    <source>
        <dbReference type="ARBA" id="ARBA00005952"/>
    </source>
</evidence>
<dbReference type="GO" id="GO:0005829">
    <property type="term" value="C:cytosol"/>
    <property type="evidence" value="ECO:0007669"/>
    <property type="project" value="TreeGrafter"/>
</dbReference>
<comment type="similarity">
    <text evidence="1">Belongs to the NusB family.</text>
</comment>
<feature type="domain" description="NusB/RsmB/TIM44" evidence="6">
    <location>
        <begin position="33"/>
        <end position="114"/>
    </location>
</feature>
<dbReference type="PANTHER" id="PTHR11078:SF3">
    <property type="entry name" value="ANTITERMINATION NUSB DOMAIN-CONTAINING PROTEIN"/>
    <property type="match status" value="1"/>
</dbReference>
<evidence type="ECO:0000256" key="4">
    <source>
        <dbReference type="ARBA" id="ARBA00023015"/>
    </source>
</evidence>
<protein>
    <submittedName>
        <fullName evidence="7">N utilization substance protein B-like protein</fullName>
    </submittedName>
</protein>
<dbReference type="NCBIfam" id="TIGR01951">
    <property type="entry name" value="nusB"/>
    <property type="match status" value="1"/>
</dbReference>
<dbReference type="Proteomes" id="UP000034181">
    <property type="component" value="Unassembled WGS sequence"/>
</dbReference>
<dbReference type="InterPro" id="IPR011605">
    <property type="entry name" value="NusB_fam"/>
</dbReference>
<dbReference type="SUPFAM" id="SSF48013">
    <property type="entry name" value="NusB-like"/>
    <property type="match status" value="1"/>
</dbReference>
<evidence type="ECO:0000259" key="6">
    <source>
        <dbReference type="Pfam" id="PF01029"/>
    </source>
</evidence>
<dbReference type="GO" id="GO:0006353">
    <property type="term" value="P:DNA-templated transcription termination"/>
    <property type="evidence" value="ECO:0007669"/>
    <property type="project" value="InterPro"/>
</dbReference>
<dbReference type="GO" id="GO:0031564">
    <property type="term" value="P:transcription antitermination"/>
    <property type="evidence" value="ECO:0007669"/>
    <property type="project" value="UniProtKB-KW"/>
</dbReference>
<dbReference type="Pfam" id="PF01029">
    <property type="entry name" value="NusB"/>
    <property type="match status" value="1"/>
</dbReference>
<dbReference type="Gene3D" id="1.10.940.10">
    <property type="entry name" value="NusB-like"/>
    <property type="match status" value="1"/>
</dbReference>
<evidence type="ECO:0000256" key="5">
    <source>
        <dbReference type="ARBA" id="ARBA00023163"/>
    </source>
</evidence>